<keyword evidence="5" id="KW-1185">Reference proteome</keyword>
<comment type="caution">
    <text evidence="4">The sequence shown here is derived from an EMBL/GenBank/DDBJ whole genome shotgun (WGS) entry which is preliminary data.</text>
</comment>
<protein>
    <recommendedName>
        <fullName evidence="1 3">chorismate mutase</fullName>
        <ecNumber evidence="1 3">5.4.99.5</ecNumber>
    </recommendedName>
</protein>
<dbReference type="PROSITE" id="PS51167">
    <property type="entry name" value="CHORISMATE_MUT_1"/>
    <property type="match status" value="1"/>
</dbReference>
<dbReference type="OrthoDB" id="9802232at2"/>
<keyword evidence="2 3" id="KW-0028">Amino-acid biosynthesis</keyword>
<dbReference type="Proteomes" id="UP000019681">
    <property type="component" value="Unassembled WGS sequence"/>
</dbReference>
<reference evidence="4 5" key="1">
    <citation type="journal article" date="2014" name="Genome Announc.">
        <title>Draft Genome Sequence of Fervidicella metallireducens Strain AeBT, an Iron-Reducing Thermoanaerobe from the Great Artesian Basin.</title>
        <authorList>
            <person name="Patel B.K."/>
        </authorList>
    </citation>
    <scope>NUCLEOTIDE SEQUENCE [LARGE SCALE GENOMIC DNA]</scope>
    <source>
        <strain evidence="4 5">AeB</strain>
    </source>
</reference>
<dbReference type="InterPro" id="IPR008243">
    <property type="entry name" value="Chorismate_mutase_AroH"/>
</dbReference>
<evidence type="ECO:0000313" key="5">
    <source>
        <dbReference type="Proteomes" id="UP000019681"/>
    </source>
</evidence>
<dbReference type="EMBL" id="AZQP01000022">
    <property type="protein sequence ID" value="EYE88392.1"/>
    <property type="molecule type" value="Genomic_DNA"/>
</dbReference>
<dbReference type="PANTHER" id="PTHR21164">
    <property type="entry name" value="CHORISMATE MUTASE"/>
    <property type="match status" value="1"/>
</dbReference>
<dbReference type="RefSeq" id="WP_035379821.1">
    <property type="nucleotide sequence ID" value="NZ_AZQP01000022.1"/>
</dbReference>
<keyword evidence="3" id="KW-0413">Isomerase</keyword>
<dbReference type="Pfam" id="PF07736">
    <property type="entry name" value="CM_1"/>
    <property type="match status" value="1"/>
</dbReference>
<feature type="binding site" evidence="2">
    <location>
        <position position="5"/>
    </location>
    <ligand>
        <name>prephenate</name>
        <dbReference type="ChEBI" id="CHEBI:29934"/>
    </ligand>
</feature>
<feature type="binding site" evidence="2">
    <location>
        <position position="87"/>
    </location>
    <ligand>
        <name>prephenate</name>
        <dbReference type="ChEBI" id="CHEBI:29934"/>
    </ligand>
</feature>
<evidence type="ECO:0000256" key="3">
    <source>
        <dbReference type="PROSITE-ProRule" id="PRU00514"/>
    </source>
</evidence>
<dbReference type="GO" id="GO:0009073">
    <property type="term" value="P:aromatic amino acid family biosynthetic process"/>
    <property type="evidence" value="ECO:0007669"/>
    <property type="project" value="UniProtKB-UniRule"/>
</dbReference>
<dbReference type="CDD" id="cd02185">
    <property type="entry name" value="AroH"/>
    <property type="match status" value="1"/>
</dbReference>
<dbReference type="AlphaFoldDB" id="A0A017RUM6"/>
<dbReference type="InterPro" id="IPR035959">
    <property type="entry name" value="RutC-like_sf"/>
</dbReference>
<name>A0A017RUM6_9CLOT</name>
<gene>
    <name evidence="4" type="ORF">Q428_08310</name>
</gene>
<dbReference type="STRING" id="1403537.Q428_08310"/>
<dbReference type="NCBIfam" id="TIGR01796">
    <property type="entry name" value="CM_mono_aroH"/>
    <property type="match status" value="1"/>
</dbReference>
<dbReference type="EC" id="5.4.99.5" evidence="1 3"/>
<sequence>MYSVRGAITVENDTKEEILNATEELLKHILDFNKIEIKDIISVIFSCTKDLKSVYPAEAARKMGILHASLLCLQEMFVEGSMEKCIRILMFVNENKVQSEVQHVFLKEAKKLRPDLMKEFF</sequence>
<proteinExistence type="predicted"/>
<accession>A0A017RUM6</accession>
<dbReference type="GO" id="GO:0046417">
    <property type="term" value="P:chorismate metabolic process"/>
    <property type="evidence" value="ECO:0007669"/>
    <property type="project" value="TreeGrafter"/>
</dbReference>
<dbReference type="Gene3D" id="3.30.1330.40">
    <property type="entry name" value="RutC-like"/>
    <property type="match status" value="1"/>
</dbReference>
<dbReference type="GO" id="GO:0004106">
    <property type="term" value="F:chorismate mutase activity"/>
    <property type="evidence" value="ECO:0007669"/>
    <property type="project" value="UniProtKB-UniRule"/>
</dbReference>
<dbReference type="SUPFAM" id="SSF55298">
    <property type="entry name" value="YjgF-like"/>
    <property type="match status" value="1"/>
</dbReference>
<dbReference type="UniPathway" id="UPA00120">
    <property type="reaction ID" value="UER00203"/>
</dbReference>
<keyword evidence="2 3" id="KW-0057">Aromatic amino acid biosynthesis</keyword>
<evidence type="ECO:0000256" key="1">
    <source>
        <dbReference type="NCBIfam" id="TIGR01796"/>
    </source>
</evidence>
<dbReference type="GO" id="GO:0008652">
    <property type="term" value="P:amino acid biosynthetic process"/>
    <property type="evidence" value="ECO:0007669"/>
    <property type="project" value="UniProtKB-UniRule"/>
</dbReference>
<comment type="catalytic activity">
    <reaction evidence="3">
        <text>chorismate = prephenate</text>
        <dbReference type="Rhea" id="RHEA:13897"/>
        <dbReference type="ChEBI" id="CHEBI:29748"/>
        <dbReference type="ChEBI" id="CHEBI:29934"/>
        <dbReference type="EC" id="5.4.99.5"/>
    </reaction>
</comment>
<organism evidence="4 5">
    <name type="scientific">Fervidicella metallireducens AeB</name>
    <dbReference type="NCBI Taxonomy" id="1403537"/>
    <lineage>
        <taxon>Bacteria</taxon>
        <taxon>Bacillati</taxon>
        <taxon>Bacillota</taxon>
        <taxon>Clostridia</taxon>
        <taxon>Eubacteriales</taxon>
        <taxon>Clostridiaceae</taxon>
        <taxon>Fervidicella</taxon>
    </lineage>
</organism>
<evidence type="ECO:0000256" key="2">
    <source>
        <dbReference type="PIRSR" id="PIRSR005965-1"/>
    </source>
</evidence>
<evidence type="ECO:0000313" key="4">
    <source>
        <dbReference type="EMBL" id="EYE88392.1"/>
    </source>
</evidence>
<dbReference type="PANTHER" id="PTHR21164:SF0">
    <property type="entry name" value="CHORISMATE MUTASE AROH"/>
    <property type="match status" value="1"/>
</dbReference>
<dbReference type="PIRSF" id="PIRSF005965">
    <property type="entry name" value="Chor_mut_AroH"/>
    <property type="match status" value="1"/>
</dbReference>